<gene>
    <name evidence="2" type="ORF">DVS28_a3576</name>
</gene>
<protein>
    <recommendedName>
        <fullName evidence="4">DUF3558 domain-containing protein</fullName>
    </recommendedName>
</protein>
<dbReference type="EMBL" id="CP031165">
    <property type="protein sequence ID" value="AXV08249.1"/>
    <property type="molecule type" value="Genomic_DNA"/>
</dbReference>
<name>A0A346Y1A2_9ACTN</name>
<organism evidence="2 3">
    <name type="scientific">Euzebya pacifica</name>
    <dbReference type="NCBI Taxonomy" id="1608957"/>
    <lineage>
        <taxon>Bacteria</taxon>
        <taxon>Bacillati</taxon>
        <taxon>Actinomycetota</taxon>
        <taxon>Nitriliruptoria</taxon>
        <taxon>Euzebyales</taxon>
    </lineage>
</organism>
<feature type="compositionally biased region" description="Low complexity" evidence="1">
    <location>
        <begin position="41"/>
        <end position="54"/>
    </location>
</feature>
<keyword evidence="3" id="KW-1185">Reference proteome</keyword>
<proteinExistence type="predicted"/>
<accession>A0A346Y1A2</accession>
<feature type="region of interest" description="Disordered" evidence="1">
    <location>
        <begin position="35"/>
        <end position="55"/>
    </location>
</feature>
<evidence type="ECO:0000313" key="3">
    <source>
        <dbReference type="Proteomes" id="UP000264006"/>
    </source>
</evidence>
<dbReference type="Proteomes" id="UP000264006">
    <property type="component" value="Chromosome"/>
</dbReference>
<reference evidence="2 3" key="1">
    <citation type="submission" date="2018-09" db="EMBL/GenBank/DDBJ databases">
        <title>Complete genome sequence of Euzebya sp. DY32-46 isolated from seawater of Pacific Ocean.</title>
        <authorList>
            <person name="Xu L."/>
            <person name="Wu Y.-H."/>
            <person name="Xu X.-W."/>
        </authorList>
    </citation>
    <scope>NUCLEOTIDE SEQUENCE [LARGE SCALE GENOMIC DNA]</scope>
    <source>
        <strain evidence="2 3">DY32-46</strain>
    </source>
</reference>
<evidence type="ECO:0008006" key="4">
    <source>
        <dbReference type="Google" id="ProtNLM"/>
    </source>
</evidence>
<sequence>MSAPTRMLVQSIVAGLVAAAVLAAFNGLPVRAQWGEPAPEPTATQEATPEAATTGTHPCQLVTEAEAEAALGATTTEIADPTQCTYVADDMTGRAVSVASTPALPAEDGAFESGMRQLGDVLGAVPRQVDLGADVEAWVVTSELIAQISALTSDNETVVIVMTAPAGTESALTDALVGMASTALQRL</sequence>
<evidence type="ECO:0000313" key="2">
    <source>
        <dbReference type="EMBL" id="AXV08249.1"/>
    </source>
</evidence>
<dbReference type="RefSeq" id="WP_164710695.1">
    <property type="nucleotide sequence ID" value="NZ_CP031165.1"/>
</dbReference>
<dbReference type="KEGG" id="euz:DVS28_a3576"/>
<evidence type="ECO:0000256" key="1">
    <source>
        <dbReference type="SAM" id="MobiDB-lite"/>
    </source>
</evidence>
<dbReference type="AlphaFoldDB" id="A0A346Y1A2"/>